<sequence>MKLRVLVKYFIYIFLILLISFVLPRIIPGSPLSYNHNDTYILNQSLPEDTFNAFEEYYAPNEPFFNQFYKYLYNLSRFDFGYSFYYKLPVSNLIFGRLPWTLLLSFTSIVISSFVGISWAIKTSLLNKSSNFKIGMMIAIQSMPTFLVAILIQGVIAYKLKLLPAWGAYKPGTVFFTHTFYLDVLLHLILPLLTLILCEIPGIYILTYNSSQKIKKENYVIMARYLNIEDKQINQQFIFKNIIPEILGKLNIQLIYAITGSLFVEAIFSYPGIGQLLKSAASSRDYPLIQGILILTCFYGLIVNFIFEIVLKNNTEKY</sequence>
<dbReference type="PANTHER" id="PTHR43376:SF1">
    <property type="entry name" value="OLIGOPEPTIDE TRANSPORT SYSTEM PERMEASE PROTEIN"/>
    <property type="match status" value="1"/>
</dbReference>
<organism evidence="7 8">
    <name type="scientific">Sedimentibacter acidaminivorans</name>
    <dbReference type="NCBI Taxonomy" id="913099"/>
    <lineage>
        <taxon>Bacteria</taxon>
        <taxon>Bacillati</taxon>
        <taxon>Bacillota</taxon>
        <taxon>Tissierellia</taxon>
        <taxon>Sedimentibacter</taxon>
    </lineage>
</organism>
<evidence type="ECO:0000256" key="2">
    <source>
        <dbReference type="ARBA" id="ARBA00022692"/>
    </source>
</evidence>
<feature type="transmembrane region" description="Helical" evidence="5">
    <location>
        <begin position="180"/>
        <end position="206"/>
    </location>
</feature>
<evidence type="ECO:0000259" key="6">
    <source>
        <dbReference type="PROSITE" id="PS50928"/>
    </source>
</evidence>
<dbReference type="InterPro" id="IPR035906">
    <property type="entry name" value="MetI-like_sf"/>
</dbReference>
<dbReference type="SUPFAM" id="SSF161098">
    <property type="entry name" value="MetI-like"/>
    <property type="match status" value="1"/>
</dbReference>
<protein>
    <submittedName>
        <fullName evidence="7">Peptide/nickel transport system permease protein</fullName>
    </submittedName>
</protein>
<evidence type="ECO:0000313" key="8">
    <source>
        <dbReference type="Proteomes" id="UP001519342"/>
    </source>
</evidence>
<dbReference type="PROSITE" id="PS50928">
    <property type="entry name" value="ABC_TM1"/>
    <property type="match status" value="1"/>
</dbReference>
<accession>A0ABS4GF04</accession>
<dbReference type="PANTHER" id="PTHR43376">
    <property type="entry name" value="OLIGOPEPTIDE TRANSPORT SYSTEM PERMEASE PROTEIN"/>
    <property type="match status" value="1"/>
</dbReference>
<evidence type="ECO:0000313" key="7">
    <source>
        <dbReference type="EMBL" id="MBP1926264.1"/>
    </source>
</evidence>
<dbReference type="RefSeq" id="WP_209512002.1">
    <property type="nucleotide sequence ID" value="NZ_JAGGKS010000006.1"/>
</dbReference>
<keyword evidence="3 5" id="KW-1133">Transmembrane helix</keyword>
<feature type="transmembrane region" description="Helical" evidence="5">
    <location>
        <begin position="98"/>
        <end position="121"/>
    </location>
</feature>
<dbReference type="Proteomes" id="UP001519342">
    <property type="component" value="Unassembled WGS sequence"/>
</dbReference>
<keyword evidence="8" id="KW-1185">Reference proteome</keyword>
<dbReference type="Pfam" id="PF00528">
    <property type="entry name" value="BPD_transp_1"/>
    <property type="match status" value="1"/>
</dbReference>
<dbReference type="EMBL" id="JAGGKS010000006">
    <property type="protein sequence ID" value="MBP1926264.1"/>
    <property type="molecule type" value="Genomic_DNA"/>
</dbReference>
<evidence type="ECO:0000256" key="4">
    <source>
        <dbReference type="ARBA" id="ARBA00023136"/>
    </source>
</evidence>
<dbReference type="InterPro" id="IPR000515">
    <property type="entry name" value="MetI-like"/>
</dbReference>
<reference evidence="7 8" key="1">
    <citation type="submission" date="2021-03" db="EMBL/GenBank/DDBJ databases">
        <title>Genomic Encyclopedia of Type Strains, Phase IV (KMG-IV): sequencing the most valuable type-strain genomes for metagenomic binning, comparative biology and taxonomic classification.</title>
        <authorList>
            <person name="Goeker M."/>
        </authorList>
    </citation>
    <scope>NUCLEOTIDE SEQUENCE [LARGE SCALE GENOMIC DNA]</scope>
    <source>
        <strain evidence="7 8">DSM 24004</strain>
    </source>
</reference>
<comment type="similarity">
    <text evidence="5">Belongs to the binding-protein-dependent transport system permease family.</text>
</comment>
<comment type="caution">
    <text evidence="7">The sequence shown here is derived from an EMBL/GenBank/DDBJ whole genome shotgun (WGS) entry which is preliminary data.</text>
</comment>
<feature type="transmembrane region" description="Helical" evidence="5">
    <location>
        <begin position="288"/>
        <end position="311"/>
    </location>
</feature>
<keyword evidence="2 5" id="KW-0812">Transmembrane</keyword>
<evidence type="ECO:0000256" key="1">
    <source>
        <dbReference type="ARBA" id="ARBA00004141"/>
    </source>
</evidence>
<comment type="subcellular location">
    <subcellularLocation>
        <location evidence="5">Cell membrane</location>
        <topology evidence="5">Multi-pass membrane protein</topology>
    </subcellularLocation>
    <subcellularLocation>
        <location evidence="1">Membrane</location>
        <topology evidence="1">Multi-pass membrane protein</topology>
    </subcellularLocation>
</comment>
<evidence type="ECO:0000256" key="5">
    <source>
        <dbReference type="RuleBase" id="RU363032"/>
    </source>
</evidence>
<keyword evidence="4 5" id="KW-0472">Membrane</keyword>
<feature type="transmembrane region" description="Helical" evidence="5">
    <location>
        <begin position="250"/>
        <end position="268"/>
    </location>
</feature>
<gene>
    <name evidence="7" type="ORF">J2Z76_002129</name>
</gene>
<feature type="transmembrane region" description="Helical" evidence="5">
    <location>
        <begin position="9"/>
        <end position="27"/>
    </location>
</feature>
<feature type="transmembrane region" description="Helical" evidence="5">
    <location>
        <begin position="142"/>
        <end position="160"/>
    </location>
</feature>
<feature type="domain" description="ABC transmembrane type-1" evidence="6">
    <location>
        <begin position="98"/>
        <end position="307"/>
    </location>
</feature>
<dbReference type="Gene3D" id="1.10.3720.10">
    <property type="entry name" value="MetI-like"/>
    <property type="match status" value="1"/>
</dbReference>
<proteinExistence type="inferred from homology"/>
<name>A0ABS4GF04_9FIRM</name>
<keyword evidence="5" id="KW-0813">Transport</keyword>
<evidence type="ECO:0000256" key="3">
    <source>
        <dbReference type="ARBA" id="ARBA00022989"/>
    </source>
</evidence>